<evidence type="ECO:0000256" key="1">
    <source>
        <dbReference type="SAM" id="MobiDB-lite"/>
    </source>
</evidence>
<dbReference type="Proteomes" id="UP000226357">
    <property type="component" value="Unassembled WGS sequence"/>
</dbReference>
<dbReference type="AlphaFoldDB" id="A0AA44Q554"/>
<dbReference type="InterPro" id="IPR010069">
    <property type="entry name" value="CdiA_FHA1_rpt"/>
</dbReference>
<sequence>GSVQGGGDITVASRSNITVDGFTGTRGSLTLSAPGAIVNTALLYAANNLALFADSITNRRGDIMAGNNLWMQRDAAGNANSQVVNTSGNIETQGGDIGIRT</sequence>
<feature type="compositionally biased region" description="Polar residues" evidence="1">
    <location>
        <begin position="82"/>
        <end position="92"/>
    </location>
</feature>
<organism evidence="2 3">
    <name type="scientific">Bacillus cereus</name>
    <dbReference type="NCBI Taxonomy" id="1396"/>
    <lineage>
        <taxon>Bacteria</taxon>
        <taxon>Bacillati</taxon>
        <taxon>Bacillota</taxon>
        <taxon>Bacilli</taxon>
        <taxon>Bacillales</taxon>
        <taxon>Bacillaceae</taxon>
        <taxon>Bacillus</taxon>
        <taxon>Bacillus cereus group</taxon>
    </lineage>
</organism>
<dbReference type="EMBL" id="NVBO01000480">
    <property type="protein sequence ID" value="PFR81688.1"/>
    <property type="molecule type" value="Genomic_DNA"/>
</dbReference>
<accession>A0AA44Q554</accession>
<reference evidence="2 3" key="1">
    <citation type="submission" date="2017-09" db="EMBL/GenBank/DDBJ databases">
        <title>Large-scale bioinformatics analysis of Bacillus genomes uncovers conserved roles of natural products in bacterial physiology.</title>
        <authorList>
            <consortium name="Agbiome Team Llc"/>
            <person name="Bleich R.M."/>
            <person name="Grubbs K.J."/>
            <person name="Santa Maria K.C."/>
            <person name="Allen S.E."/>
            <person name="Farag S."/>
            <person name="Shank E.A."/>
            <person name="Bowers A."/>
        </authorList>
    </citation>
    <scope>NUCLEOTIDE SEQUENCE [LARGE SCALE GENOMIC DNA]</scope>
    <source>
        <strain evidence="2 3">AFS067272</strain>
    </source>
</reference>
<dbReference type="RefSeq" id="WP_141542462.1">
    <property type="nucleotide sequence ID" value="NZ_NVBO01000480.1"/>
</dbReference>
<gene>
    <name evidence="2" type="ORF">COK38_27015</name>
</gene>
<feature type="region of interest" description="Disordered" evidence="1">
    <location>
        <begin position="82"/>
        <end position="101"/>
    </location>
</feature>
<dbReference type="NCBIfam" id="TIGR01731">
    <property type="entry name" value="fil_hemag_20aa"/>
    <property type="match status" value="2"/>
</dbReference>
<evidence type="ECO:0000313" key="2">
    <source>
        <dbReference type="EMBL" id="PFR81688.1"/>
    </source>
</evidence>
<feature type="non-terminal residue" evidence="2">
    <location>
        <position position="101"/>
    </location>
</feature>
<comment type="caution">
    <text evidence="2">The sequence shown here is derived from an EMBL/GenBank/DDBJ whole genome shotgun (WGS) entry which is preliminary data.</text>
</comment>
<evidence type="ECO:0000313" key="3">
    <source>
        <dbReference type="Proteomes" id="UP000226357"/>
    </source>
</evidence>
<proteinExistence type="predicted"/>
<feature type="non-terminal residue" evidence="2">
    <location>
        <position position="1"/>
    </location>
</feature>
<name>A0AA44Q554_BACCE</name>
<evidence type="ECO:0008006" key="4">
    <source>
        <dbReference type="Google" id="ProtNLM"/>
    </source>
</evidence>
<protein>
    <recommendedName>
        <fullName evidence="4">Filamentous hemagglutinin</fullName>
    </recommendedName>
</protein>